<evidence type="ECO:0000313" key="3">
    <source>
        <dbReference type="Proteomes" id="UP001500683"/>
    </source>
</evidence>
<name>A0ABP7W2U2_9ACTN</name>
<dbReference type="Gene3D" id="3.10.450.50">
    <property type="match status" value="1"/>
</dbReference>
<dbReference type="InterPro" id="IPR032710">
    <property type="entry name" value="NTF2-like_dom_sf"/>
</dbReference>
<dbReference type="Pfam" id="PF12680">
    <property type="entry name" value="SnoaL_2"/>
    <property type="match status" value="1"/>
</dbReference>
<protein>
    <submittedName>
        <fullName evidence="2">Nuclear transport factor 2 family protein</fullName>
    </submittedName>
</protein>
<accession>A0ABP7W2U2</accession>
<dbReference type="InterPro" id="IPR037401">
    <property type="entry name" value="SnoaL-like"/>
</dbReference>
<proteinExistence type="predicted"/>
<dbReference type="Proteomes" id="UP001500683">
    <property type="component" value="Unassembled WGS sequence"/>
</dbReference>
<gene>
    <name evidence="2" type="ORF">GCM10022214_41220</name>
</gene>
<dbReference type="RefSeq" id="WP_344949694.1">
    <property type="nucleotide sequence ID" value="NZ_BAAAZG010000025.1"/>
</dbReference>
<dbReference type="SUPFAM" id="SSF54427">
    <property type="entry name" value="NTF2-like"/>
    <property type="match status" value="1"/>
</dbReference>
<evidence type="ECO:0000313" key="2">
    <source>
        <dbReference type="EMBL" id="GAA4078765.1"/>
    </source>
</evidence>
<keyword evidence="3" id="KW-1185">Reference proteome</keyword>
<evidence type="ECO:0000259" key="1">
    <source>
        <dbReference type="Pfam" id="PF12680"/>
    </source>
</evidence>
<feature type="domain" description="SnoaL-like" evidence="1">
    <location>
        <begin position="5"/>
        <end position="116"/>
    </location>
</feature>
<dbReference type="CDD" id="cd00531">
    <property type="entry name" value="NTF2_like"/>
    <property type="match status" value="1"/>
</dbReference>
<comment type="caution">
    <text evidence="2">The sequence shown here is derived from an EMBL/GenBank/DDBJ whole genome shotgun (WGS) entry which is preliminary data.</text>
</comment>
<reference evidence="3" key="1">
    <citation type="journal article" date="2019" name="Int. J. Syst. Evol. Microbiol.">
        <title>The Global Catalogue of Microorganisms (GCM) 10K type strain sequencing project: providing services to taxonomists for standard genome sequencing and annotation.</title>
        <authorList>
            <consortium name="The Broad Institute Genomics Platform"/>
            <consortium name="The Broad Institute Genome Sequencing Center for Infectious Disease"/>
            <person name="Wu L."/>
            <person name="Ma J."/>
        </authorList>
    </citation>
    <scope>NUCLEOTIDE SEQUENCE [LARGE SCALE GENOMIC DNA]</scope>
    <source>
        <strain evidence="3">JCM 16702</strain>
    </source>
</reference>
<dbReference type="EMBL" id="BAAAZG010000025">
    <property type="protein sequence ID" value="GAA4078765.1"/>
    <property type="molecule type" value="Genomic_DNA"/>
</dbReference>
<organism evidence="2 3">
    <name type="scientific">Actinomadura miaoliensis</name>
    <dbReference type="NCBI Taxonomy" id="430685"/>
    <lineage>
        <taxon>Bacteria</taxon>
        <taxon>Bacillati</taxon>
        <taxon>Actinomycetota</taxon>
        <taxon>Actinomycetes</taxon>
        <taxon>Streptosporangiales</taxon>
        <taxon>Thermomonosporaceae</taxon>
        <taxon>Actinomadura</taxon>
    </lineage>
</organism>
<sequence length="132" mass="14399">MDTTVARYHEAMCRKSADALADLYAEDAVHEFPFSTPGFPPRLEGREAIRETYRAMWGASPVVLDRVGDVVTHRTTDPEVVIVEQVATGTVGGPGGPRFDMPGLLVLRIRDGVITHCRDYLDGLALTELASS</sequence>